<dbReference type="RefSeq" id="WP_147003959.1">
    <property type="nucleotide sequence ID" value="NZ_AP019841.1"/>
</dbReference>
<keyword evidence="1" id="KW-0812">Transmembrane</keyword>
<gene>
    <name evidence="3" type="ORF">JMUB3936_1530</name>
</gene>
<evidence type="ECO:0000313" key="3">
    <source>
        <dbReference type="EMBL" id="BBM55245.1"/>
    </source>
</evidence>
<keyword evidence="1" id="KW-1133">Transmembrane helix</keyword>
<dbReference type="InterPro" id="IPR053787">
    <property type="entry name" value="Autotransptr-assoc_N"/>
</dbReference>
<evidence type="ECO:0000313" key="4">
    <source>
        <dbReference type="Proteomes" id="UP000321944"/>
    </source>
</evidence>
<name>A0A510KZF4_9FUSO</name>
<keyword evidence="1" id="KW-0472">Membrane</keyword>
<feature type="domain" description="Autotransporter" evidence="2">
    <location>
        <begin position="2065"/>
        <end position="2351"/>
    </location>
</feature>
<dbReference type="Proteomes" id="UP000321944">
    <property type="component" value="Chromosome"/>
</dbReference>
<dbReference type="PROSITE" id="PS51208">
    <property type="entry name" value="AUTOTRANSPORTER"/>
    <property type="match status" value="1"/>
</dbReference>
<evidence type="ECO:0000256" key="1">
    <source>
        <dbReference type="SAM" id="Phobius"/>
    </source>
</evidence>
<dbReference type="SUPFAM" id="SSF103515">
    <property type="entry name" value="Autotransporter"/>
    <property type="match status" value="1"/>
</dbReference>
<organism evidence="3 4">
    <name type="scientific">Leptotrichia wadei</name>
    <dbReference type="NCBI Taxonomy" id="157687"/>
    <lineage>
        <taxon>Bacteria</taxon>
        <taxon>Fusobacteriati</taxon>
        <taxon>Fusobacteriota</taxon>
        <taxon>Fusobacteriia</taxon>
        <taxon>Fusobacteriales</taxon>
        <taxon>Leptotrichiaceae</taxon>
        <taxon>Leptotrichia</taxon>
    </lineage>
</organism>
<reference evidence="3 4" key="1">
    <citation type="submission" date="2019-07" db="EMBL/GenBank/DDBJ databases">
        <title>Complete Genome Sequence of Leptotrichia wadei Strain JMUB3936.</title>
        <authorList>
            <person name="Watanabe S."/>
            <person name="Cui L."/>
        </authorList>
    </citation>
    <scope>NUCLEOTIDE SEQUENCE [LARGE SCALE GENOMIC DNA]</scope>
    <source>
        <strain evidence="3 4">JMUB3936</strain>
    </source>
</reference>
<dbReference type="NCBIfam" id="NF033175">
    <property type="entry name" value="fuso_auto_Nterm"/>
    <property type="match status" value="1"/>
</dbReference>
<proteinExistence type="predicted"/>
<protein>
    <submittedName>
        <fullName evidence="3">Autotransporter beta-domain protein</fullName>
    </submittedName>
</protein>
<evidence type="ECO:0000259" key="2">
    <source>
        <dbReference type="PROSITE" id="PS51208"/>
    </source>
</evidence>
<feature type="transmembrane region" description="Helical" evidence="1">
    <location>
        <begin position="27"/>
        <end position="45"/>
    </location>
</feature>
<dbReference type="InterPro" id="IPR036709">
    <property type="entry name" value="Autotransporte_beta_dom_sf"/>
</dbReference>
<dbReference type="SMART" id="SM00869">
    <property type="entry name" value="Autotransporter"/>
    <property type="match status" value="1"/>
</dbReference>
<dbReference type="EMBL" id="AP019841">
    <property type="protein sequence ID" value="BBM55245.1"/>
    <property type="molecule type" value="Genomic_DNA"/>
</dbReference>
<dbReference type="OrthoDB" id="78031at2"/>
<sequence length="2351" mass="250460">MTNNLRKAKKDLCSFAKKCKDFKYTDSALIIFLITGVINIANNLFSAETGKSIENQKQVITTSIKDIHNQFTEVRRENDRLLKKSNMELIKLMEQGDHVVKSPWSSWQYGVNNFYNDWHGTYKGYGGKAGNTKYTRNPDDKFGTYSGGKYGVTTLSRKVIEPVSVIPINAAVKPKDIHKTPLNINLPKILAPNTPNLNISVSEPAKIDEIKVNVPEITVTPPVVSTDVFTNYDFDRAYQGKPAGADILEGQQPKDFDGNNNVFYAGYKPVYNSGNFSGTGNFENASGIIDTSSNPNQDNEFPIYFGGGITPNIIYAHGDGYTLGRQFKLSNFDIHVAGGNRNRANVIGEIGIHTVANGKIENVHGYLYGQAAFISLETWWAGKTELTSVKLDVKGEQNTVFFIFPTIYQEITRNNRGAYYQRGGFVGDFSADIASKKNIIYSILGASGSYGIDSTGTYKLEGAGNLVYAGLGYSADFSKFAGTGMIRGGSATNWKPFIKLTQPVESYGDSNVILFFNNTLSSSASQKPWLSNLPSLNPPQAIIERDNWNKTTIGIYQGEIEARANIGNQAQIDKTKTTQTSAGDTEHNIHYVEKNVGVYAKSGQRDGITPSADLGAELSKTNNAAFDNDLIHNLQINNAEITFGKYSKDGIMLASENGTVMDVLMPTNSKIKTTMGSSVKDYSSTTAPTSSYNDANNKAATGTIIAYSKGTWDTGNYYKSAIDHKNQMQSSSAQALQGKGSEINIGKDVELSARYREVTDDNGNKSKSYPIAFAATKKGKVNAYGNTTAHGYGSIIGYASDEGKVTNYGSVTAIDDAASNDDDTKKYHYTNIGGYATGLGSKVTLGSNSTTSKVTVSTYDGKNKVSSIITPTPTTSTIYGIGALADRDGEVVLRGKTNINTGTSGGLLALNGGKVEYEGGTITHKNNVTLGPSVNDHDNTTPFYAKGDSSNGSIVFTGSTTLDMYDGVLITGQETDYNSSTTGTEMYRGLGNVSVNLQSDNVTIGAFSGLNNLTWDSQTDASHTYINGLPGISKFSGHTINTNNHSYKSILTDGKLNVTSTKIELDSAADQYNKIQMANEVVTIGNTTNVTGNVSSATIKGQGLSMGSLKTATSNATTGFNNEGTISVTGGTTTSGIAGMNVSYGTINNGTSAGSSASVTIDNGAGLYGTNGSKLVNNGKITVASGAGIAGIGTGRTKQEYGTDVKTSASLGGTKTVEIENHGTINAAGTGSIGIYAENNTNAPKANVTVSSDKQLTVGTDGVGIAVVSATPAPMLVNHGTSDEGGTITVTAAGTGPDIKTGVNGKGIYAQNSDITLTGNYMIETPEKGIGIFASKNTNVTGTLEYKYNGSTTGTGMGIIYDQAGVASHTNNANVKLTNATNTTGGMIGVYTTAGTGNTLTNNGDITGSSAALEFGIVSDGADIINKGNITLGNAALQENANVGIYAKTKNTITNDGKITVGDNAIGIYGYNINNNTGSIKAGDNGVAIYTQGDGTVNLNANSKITVGKDQAVGVYAVGANQHINVNAGSSMTIGDNSFGIVNLGAGNTVTSNTANPVTLGTDAVYVYQNDNKGTVINHTPLTSAGDRNYGLYGNGNIYNDGVIDFSNGIGNVGMYATTGGTATNLAGGIIKVGDSDTNRKEYGVGMATGYYDDNPLSPTYRQVSNQGTIINQGTIEVSKPDTIGMYAVGSGSKAINYGNINLMGSKTVGMYIDRGAVGENWGTIQTTASGLTSAKGVYVANGGYIKNYGVINIAASDSQSAGIWTDNADHAEENANGVNPVTLTSQTGTSTPRMKVATASDMKEMGGVIVKVPPKAAVPTVADAQGNIIPIYKLDTDMAVPQPAEVIIKSPSGVTPINLSASDYFMNFPSSSEISSIGMYVDTSGVNYTNPIQGLNYLTGLTDINLLFGAEATRYTTAKAIEVGDNILKPYNDALKGVVTGGTTLNVISSSLTWMAQPTKNPVTELLDKLYLIKVPYTVYAEKNDRNTYNFLDGLEQRYGVEGLGTREKLLFDKISSLNGGEGHILAQAFDEMKGHQYANIQQRTNATGNSLDSEFKYLKDEWRNPTKQNNKIKAFGLRDEYNTDTPGIIDYKSNAYGVAYVHEDEKIKMGNSSGWYAGTVTNRFRFKDLGHSTEDQTMIKAGIFKTMSPKKDYNGALQWTVAGDVFAGINNMKRKFWIVDDTFEAKSTYHTYGAALKNELGYDIRMSERTHLRPYGALKMEYGKFSNIKENDGEVRLEVKGNDYFSVKPEAGLEFKYIQPLAVRTNLTVGVTAAYENELGKLQNRNQARVRYTTADWYNLEKEKEDKRGNGKFDLNIGVDNTRFGVTVNAGYDTKGNNIRGGIGFRAIY</sequence>
<accession>A0A510KZF4</accession>
<dbReference type="InterPro" id="IPR005546">
    <property type="entry name" value="Autotransporte_beta"/>
</dbReference>